<accession>A0A9P6F5F9</accession>
<sequence length="195" mass="18211">MVTMVVKAVWANTVMLTVLAISAVLAVALGFTGLSGGPGMLGPVNGLKGANGMLGLIGEQSLIGGGSMPLSSAPGAGGLGALGIGMLAAAGAQDRLGPGLDPLLAPDSVDFPLGVVGGGVPPMMGVPAGLGAIAGGGPADLGGLSTGAPAMLNSGDLGALGACMPMMAGAVDVSGIIASLQDALRGIATGFRGVA</sequence>
<evidence type="ECO:0000313" key="2">
    <source>
        <dbReference type="Proteomes" id="UP000723463"/>
    </source>
</evidence>
<gene>
    <name evidence="1" type="ORF">EC957_000904</name>
</gene>
<dbReference type="Proteomes" id="UP000723463">
    <property type="component" value="Unassembled WGS sequence"/>
</dbReference>
<dbReference type="EMBL" id="JAAAXW010000114">
    <property type="protein sequence ID" value="KAF9543393.1"/>
    <property type="molecule type" value="Genomic_DNA"/>
</dbReference>
<reference evidence="1" key="1">
    <citation type="journal article" date="2020" name="Fungal Divers.">
        <title>Resolving the Mortierellaceae phylogeny through synthesis of multi-gene phylogenetics and phylogenomics.</title>
        <authorList>
            <person name="Vandepol N."/>
            <person name="Liber J."/>
            <person name="Desiro A."/>
            <person name="Na H."/>
            <person name="Kennedy M."/>
            <person name="Barry K."/>
            <person name="Grigoriev I.V."/>
            <person name="Miller A.N."/>
            <person name="O'Donnell K."/>
            <person name="Stajich J.E."/>
            <person name="Bonito G."/>
        </authorList>
    </citation>
    <scope>NUCLEOTIDE SEQUENCE</scope>
    <source>
        <strain evidence="1">NRRL 2591</strain>
    </source>
</reference>
<evidence type="ECO:0000313" key="1">
    <source>
        <dbReference type="EMBL" id="KAF9543393.1"/>
    </source>
</evidence>
<name>A0A9P6F5F9_9FUNG</name>
<organism evidence="1 2">
    <name type="scientific">Mortierella hygrophila</name>
    <dbReference type="NCBI Taxonomy" id="979708"/>
    <lineage>
        <taxon>Eukaryota</taxon>
        <taxon>Fungi</taxon>
        <taxon>Fungi incertae sedis</taxon>
        <taxon>Mucoromycota</taxon>
        <taxon>Mortierellomycotina</taxon>
        <taxon>Mortierellomycetes</taxon>
        <taxon>Mortierellales</taxon>
        <taxon>Mortierellaceae</taxon>
        <taxon>Mortierella</taxon>
    </lineage>
</organism>
<proteinExistence type="predicted"/>
<keyword evidence="2" id="KW-1185">Reference proteome</keyword>
<protein>
    <submittedName>
        <fullName evidence="1">Uncharacterized protein</fullName>
    </submittedName>
</protein>
<dbReference type="AlphaFoldDB" id="A0A9P6F5F9"/>
<comment type="caution">
    <text evidence="1">The sequence shown here is derived from an EMBL/GenBank/DDBJ whole genome shotgun (WGS) entry which is preliminary data.</text>
</comment>